<keyword evidence="2" id="KW-0805">Transcription regulation</keyword>
<keyword evidence="4" id="KW-0804">Transcription</keyword>
<evidence type="ECO:0000259" key="5">
    <source>
        <dbReference type="PROSITE" id="PS50931"/>
    </source>
</evidence>
<dbReference type="RefSeq" id="WP_049472943.1">
    <property type="nucleotide sequence ID" value="NZ_JASHBE010000001.1"/>
</dbReference>
<dbReference type="Pfam" id="PF00126">
    <property type="entry name" value="HTH_1"/>
    <property type="match status" value="1"/>
</dbReference>
<dbReference type="Gene3D" id="1.10.10.10">
    <property type="entry name" value="Winged helix-like DNA-binding domain superfamily/Winged helix DNA-binding domain"/>
    <property type="match status" value="1"/>
</dbReference>
<dbReference type="InterPro" id="IPR036388">
    <property type="entry name" value="WH-like_DNA-bd_sf"/>
</dbReference>
<dbReference type="InterPro" id="IPR000847">
    <property type="entry name" value="LysR_HTH_N"/>
</dbReference>
<protein>
    <submittedName>
        <fullName evidence="6">LysR family transcriptional regulator</fullName>
    </submittedName>
</protein>
<comment type="caution">
    <text evidence="6">The sequence shown here is derived from an EMBL/GenBank/DDBJ whole genome shotgun (WGS) entry which is preliminary data.</text>
</comment>
<dbReference type="Pfam" id="PF03466">
    <property type="entry name" value="LysR_substrate"/>
    <property type="match status" value="1"/>
</dbReference>
<name>A0A943SRM8_STRPA</name>
<dbReference type="PANTHER" id="PTHR30346:SF0">
    <property type="entry name" value="HCA OPERON TRANSCRIPTIONAL ACTIVATOR HCAR"/>
    <property type="match status" value="1"/>
</dbReference>
<evidence type="ECO:0000256" key="2">
    <source>
        <dbReference type="ARBA" id="ARBA00023015"/>
    </source>
</evidence>
<evidence type="ECO:0000313" key="6">
    <source>
        <dbReference type="EMBL" id="MBS6536304.1"/>
    </source>
</evidence>
<evidence type="ECO:0000256" key="3">
    <source>
        <dbReference type="ARBA" id="ARBA00023125"/>
    </source>
</evidence>
<proteinExistence type="inferred from homology"/>
<dbReference type="Gene3D" id="3.40.190.290">
    <property type="match status" value="1"/>
</dbReference>
<dbReference type="SUPFAM" id="SSF53850">
    <property type="entry name" value="Periplasmic binding protein-like II"/>
    <property type="match status" value="1"/>
</dbReference>
<dbReference type="AlphaFoldDB" id="A0A943SRM8"/>
<dbReference type="Proteomes" id="UP000761167">
    <property type="component" value="Unassembled WGS sequence"/>
</dbReference>
<evidence type="ECO:0000256" key="1">
    <source>
        <dbReference type="ARBA" id="ARBA00009437"/>
    </source>
</evidence>
<dbReference type="EMBL" id="JAGZZN010000007">
    <property type="protein sequence ID" value="MBS6536304.1"/>
    <property type="molecule type" value="Genomic_DNA"/>
</dbReference>
<organism evidence="6 7">
    <name type="scientific">Streptococcus parasanguinis</name>
    <dbReference type="NCBI Taxonomy" id="1318"/>
    <lineage>
        <taxon>Bacteria</taxon>
        <taxon>Bacillati</taxon>
        <taxon>Bacillota</taxon>
        <taxon>Bacilli</taxon>
        <taxon>Lactobacillales</taxon>
        <taxon>Streptococcaceae</taxon>
        <taxon>Streptococcus</taxon>
    </lineage>
</organism>
<evidence type="ECO:0000313" key="7">
    <source>
        <dbReference type="Proteomes" id="UP000761167"/>
    </source>
</evidence>
<accession>A0A943SRM8</accession>
<reference evidence="6" key="1">
    <citation type="submission" date="2021-02" db="EMBL/GenBank/DDBJ databases">
        <title>Infant gut strain persistence is associated with maternal origin, phylogeny, and functional potential including surface adhesion and iron acquisition.</title>
        <authorList>
            <person name="Lou Y.C."/>
        </authorList>
    </citation>
    <scope>NUCLEOTIDE SEQUENCE</scope>
    <source>
        <strain evidence="6">L3_060_000G1_dasL3_060_000G1_metabat.metabat.86_ sub</strain>
    </source>
</reference>
<dbReference type="GO" id="GO:0032993">
    <property type="term" value="C:protein-DNA complex"/>
    <property type="evidence" value="ECO:0007669"/>
    <property type="project" value="TreeGrafter"/>
</dbReference>
<dbReference type="GO" id="GO:0003700">
    <property type="term" value="F:DNA-binding transcription factor activity"/>
    <property type="evidence" value="ECO:0007669"/>
    <property type="project" value="InterPro"/>
</dbReference>
<dbReference type="GO" id="GO:0003677">
    <property type="term" value="F:DNA binding"/>
    <property type="evidence" value="ECO:0007669"/>
    <property type="project" value="UniProtKB-KW"/>
</dbReference>
<sequence>MNIRDLEYFYQLSKLKSYTDVAHYFQVSQPTVTYAIKRLEDHYACQLVEKSSSNRVLHLTQPGKVLANHAREVLIEIEKTEKAVERSKKNLLRIGLPPLITSDIMKKFGTHDEELEIFRQSQLVQLGSRDLMRLLVRGDLDFSLLGSLEPISHAHLTSQLLYKKEFFVIVSKDHPLADRKEISFKEVLEETFILLDEHHVHMTAFKRLNARFDDLAQSTVVLTDSNLVLSFIEENLGIGLMTDLTLFPEYPNLVKIPLVEEEKTVFYISYAYPNEGEPQALLSSFIERLEKCEK</sequence>
<gene>
    <name evidence="6" type="ORF">KH363_02030</name>
</gene>
<dbReference type="PANTHER" id="PTHR30346">
    <property type="entry name" value="TRANSCRIPTIONAL DUAL REGULATOR HCAR-RELATED"/>
    <property type="match status" value="1"/>
</dbReference>
<keyword evidence="3" id="KW-0238">DNA-binding</keyword>
<dbReference type="PROSITE" id="PS50931">
    <property type="entry name" value="HTH_LYSR"/>
    <property type="match status" value="1"/>
</dbReference>
<dbReference type="SUPFAM" id="SSF46785">
    <property type="entry name" value="Winged helix' DNA-binding domain"/>
    <property type="match status" value="1"/>
</dbReference>
<comment type="similarity">
    <text evidence="1">Belongs to the LysR transcriptional regulatory family.</text>
</comment>
<dbReference type="InterPro" id="IPR005119">
    <property type="entry name" value="LysR_subst-bd"/>
</dbReference>
<dbReference type="InterPro" id="IPR036390">
    <property type="entry name" value="WH_DNA-bd_sf"/>
</dbReference>
<evidence type="ECO:0000256" key="4">
    <source>
        <dbReference type="ARBA" id="ARBA00023163"/>
    </source>
</evidence>
<feature type="domain" description="HTH lysR-type" evidence="5">
    <location>
        <begin position="1"/>
        <end position="58"/>
    </location>
</feature>